<dbReference type="Proteomes" id="UP000027037">
    <property type="component" value="Unassembled WGS sequence"/>
</dbReference>
<keyword evidence="1" id="KW-0732">Signal</keyword>
<evidence type="ECO:0000313" key="3">
    <source>
        <dbReference type="EMBL" id="KCZ55436.1"/>
    </source>
</evidence>
<feature type="domain" description="SGNH hydrolase-type esterase" evidence="2">
    <location>
        <begin position="216"/>
        <end position="414"/>
    </location>
</feature>
<proteinExistence type="predicted"/>
<comment type="caution">
    <text evidence="3">The sequence shown here is derived from an EMBL/GenBank/DDBJ whole genome shotgun (WGS) entry which is preliminary data.</text>
</comment>
<protein>
    <recommendedName>
        <fullName evidence="2">SGNH hydrolase-type esterase domain-containing protein</fullName>
    </recommendedName>
</protein>
<feature type="chain" id="PRO_5001618013" description="SGNH hydrolase-type esterase domain-containing protein" evidence="1">
    <location>
        <begin position="26"/>
        <end position="425"/>
    </location>
</feature>
<dbReference type="Pfam" id="PF13472">
    <property type="entry name" value="Lipase_GDSL_2"/>
    <property type="match status" value="1"/>
</dbReference>
<reference evidence="3 4" key="1">
    <citation type="journal article" date="2014" name="Antonie Van Leeuwenhoek">
        <title>Hyphomonas beringensis sp. nov. and Hyphomonas chukchiensis sp. nov., isolated from surface seawater of the Bering Sea and Chukchi Sea.</title>
        <authorList>
            <person name="Li C."/>
            <person name="Lai Q."/>
            <person name="Li G."/>
            <person name="Dong C."/>
            <person name="Wang J."/>
            <person name="Liao Y."/>
            <person name="Shao Z."/>
        </authorList>
    </citation>
    <scope>NUCLEOTIDE SEQUENCE [LARGE SCALE GENOMIC DNA]</scope>
    <source>
        <strain evidence="3 4">25B14_1</strain>
    </source>
</reference>
<organism evidence="3 4">
    <name type="scientific">Hyphomonas beringensis</name>
    <dbReference type="NCBI Taxonomy" id="1280946"/>
    <lineage>
        <taxon>Bacteria</taxon>
        <taxon>Pseudomonadati</taxon>
        <taxon>Pseudomonadota</taxon>
        <taxon>Alphaproteobacteria</taxon>
        <taxon>Hyphomonadales</taxon>
        <taxon>Hyphomonadaceae</taxon>
        <taxon>Hyphomonas</taxon>
    </lineage>
</organism>
<feature type="signal peptide" evidence="1">
    <location>
        <begin position="1"/>
        <end position="25"/>
    </location>
</feature>
<dbReference type="InterPro" id="IPR036514">
    <property type="entry name" value="SGNH_hydro_sf"/>
</dbReference>
<evidence type="ECO:0000259" key="2">
    <source>
        <dbReference type="Pfam" id="PF13472"/>
    </source>
</evidence>
<evidence type="ECO:0000313" key="4">
    <source>
        <dbReference type="Proteomes" id="UP000027037"/>
    </source>
</evidence>
<dbReference type="InterPro" id="IPR053140">
    <property type="entry name" value="GDSL_Rv0518-like"/>
</dbReference>
<dbReference type="PANTHER" id="PTHR43784">
    <property type="entry name" value="GDSL-LIKE LIPASE/ACYLHYDROLASE, PUTATIVE (AFU_ORTHOLOGUE AFUA_2G00820)-RELATED"/>
    <property type="match status" value="1"/>
</dbReference>
<dbReference type="EMBL" id="AWFF01000030">
    <property type="protein sequence ID" value="KCZ55436.1"/>
    <property type="molecule type" value="Genomic_DNA"/>
</dbReference>
<evidence type="ECO:0000256" key="1">
    <source>
        <dbReference type="SAM" id="SignalP"/>
    </source>
</evidence>
<dbReference type="STRING" id="1280946.HY29_11980"/>
<accession>A0A062U510</accession>
<dbReference type="eggNOG" id="COG2755">
    <property type="taxonomic scope" value="Bacteria"/>
</dbReference>
<dbReference type="AlphaFoldDB" id="A0A062U510"/>
<dbReference type="SUPFAM" id="SSF52266">
    <property type="entry name" value="SGNH hydrolase"/>
    <property type="match status" value="1"/>
</dbReference>
<dbReference type="OrthoDB" id="1828825at2"/>
<dbReference type="PROSITE" id="PS51257">
    <property type="entry name" value="PROKAR_LIPOPROTEIN"/>
    <property type="match status" value="1"/>
</dbReference>
<dbReference type="CDD" id="cd01830">
    <property type="entry name" value="XynE_like"/>
    <property type="match status" value="1"/>
</dbReference>
<dbReference type="GO" id="GO:0016788">
    <property type="term" value="F:hydrolase activity, acting on ester bonds"/>
    <property type="evidence" value="ECO:0007669"/>
    <property type="project" value="UniProtKB-ARBA"/>
</dbReference>
<dbReference type="PATRIC" id="fig|1280946.3.peg.1187"/>
<dbReference type="Gene3D" id="3.40.50.1110">
    <property type="entry name" value="SGNH hydrolase"/>
    <property type="match status" value="1"/>
</dbReference>
<gene>
    <name evidence="3" type="ORF">HY29_11980</name>
</gene>
<sequence length="425" mass="45445">MKRFSLRKPSGVLALLASSATLMLAACQTADLEAQPLSSENWVATWASSPSLPVPPEAAPRGMVAPRLEGTVRYFMRVSAGGEKVRIVLDGGPSVDRLSIGSASIALATKDGIDTDTIRPLKFFGRDDLLLLSAGAPIWSDPVDLDVPDGSVVAVSLYMREPVNVAQADPQLIAHVAPGADQTRSQKLENSKTLVGQPLVSAIHTDNADVDRVVVAFGDSITDGMGSRDPLMRGWPDYLAERMRAAGMDDVAIVNHGIGGNRLLQDSVGQSALARFDRDVLGMPGVTDVIILEGINDIGVSGLVMPGRTEPYGRVTASDITSAYIQLIERAHANGIRVIGATLTPDLGSPFPGYATEKKDVIRKEVNDWIRNSGAFDAVIDFDAAVRDPENPDYLAEKYNSGDRIHPSDVGYKAMAESIDLDLFR</sequence>
<dbReference type="RefSeq" id="WP_034794074.1">
    <property type="nucleotide sequence ID" value="NZ_AWFF01000030.1"/>
</dbReference>
<dbReference type="PANTHER" id="PTHR43784:SF2">
    <property type="entry name" value="GDSL-LIKE LIPASE_ACYLHYDROLASE, PUTATIVE (AFU_ORTHOLOGUE AFUA_2G00820)-RELATED"/>
    <property type="match status" value="1"/>
</dbReference>
<keyword evidence="4" id="KW-1185">Reference proteome</keyword>
<dbReference type="InterPro" id="IPR013830">
    <property type="entry name" value="SGNH_hydro"/>
</dbReference>
<name>A0A062U510_9PROT</name>